<dbReference type="RefSeq" id="WP_140196770.1">
    <property type="nucleotide sequence ID" value="NZ_CP065915.1"/>
</dbReference>
<proteinExistence type="predicted"/>
<keyword evidence="1" id="KW-1133">Transmembrane helix</keyword>
<comment type="caution">
    <text evidence="2">The sequence shown here is derived from an EMBL/GenBank/DDBJ whole genome shotgun (WGS) entry which is preliminary data.</text>
</comment>
<feature type="transmembrane region" description="Helical" evidence="1">
    <location>
        <begin position="12"/>
        <end position="33"/>
    </location>
</feature>
<keyword evidence="1" id="KW-0472">Membrane</keyword>
<protein>
    <submittedName>
        <fullName evidence="2">Uncharacterized protein</fullName>
    </submittedName>
</protein>
<dbReference type="OrthoDB" id="7851333at2"/>
<dbReference type="AlphaFoldDB" id="A0A5C5GA18"/>
<keyword evidence="3" id="KW-1185">Reference proteome</keyword>
<evidence type="ECO:0000256" key="1">
    <source>
        <dbReference type="SAM" id="Phobius"/>
    </source>
</evidence>
<reference evidence="2 3" key="1">
    <citation type="submission" date="2019-06" db="EMBL/GenBank/DDBJ databases">
        <title>Genome of new Rhodobacteraceae sp. SM1903.</title>
        <authorList>
            <person name="Ren X."/>
        </authorList>
    </citation>
    <scope>NUCLEOTIDE SEQUENCE [LARGE SCALE GENOMIC DNA]</scope>
    <source>
        <strain evidence="2 3">SM1903</strain>
    </source>
</reference>
<dbReference type="EMBL" id="VFFF01000002">
    <property type="protein sequence ID" value="TNY31625.1"/>
    <property type="molecule type" value="Genomic_DNA"/>
</dbReference>
<name>A0A5C5GA18_9RHOB</name>
<evidence type="ECO:0000313" key="2">
    <source>
        <dbReference type="EMBL" id="TNY31625.1"/>
    </source>
</evidence>
<evidence type="ECO:0000313" key="3">
    <source>
        <dbReference type="Proteomes" id="UP000314011"/>
    </source>
</evidence>
<organism evidence="2 3">
    <name type="scientific">Pelagovum pacificum</name>
    <dbReference type="NCBI Taxonomy" id="2588711"/>
    <lineage>
        <taxon>Bacteria</taxon>
        <taxon>Pseudomonadati</taxon>
        <taxon>Pseudomonadota</taxon>
        <taxon>Alphaproteobacteria</taxon>
        <taxon>Rhodobacterales</taxon>
        <taxon>Paracoccaceae</taxon>
        <taxon>Pelagovum</taxon>
    </lineage>
</organism>
<accession>A0A5C5GA18</accession>
<dbReference type="Proteomes" id="UP000314011">
    <property type="component" value="Unassembled WGS sequence"/>
</dbReference>
<sequence length="172" mass="18749">MRDLIRPEVRTVLRKWSEVILAGLIALVGLWWGLGSFGIVRWIGWTLVVVGAGLAVAALQRMRFAQGGGGAGIVTIDERRVVYYGPFDGGVADFDLLSRLELDPGASGEASWRLTSETGETLAIPVNAEGADGLFDLFAALPGIHTEEMLEALRNRPDRSVVVWEAPQRRLH</sequence>
<keyword evidence="1" id="KW-0812">Transmembrane</keyword>
<gene>
    <name evidence="2" type="ORF">FHY64_16605</name>
</gene>
<feature type="transmembrane region" description="Helical" evidence="1">
    <location>
        <begin position="39"/>
        <end position="59"/>
    </location>
</feature>